<sequence length="247" mass="28526">MNSILKFSDPLIQIEGLQKGIFKKRPNRYLSEVEVDGHMELVHVHDPGRLKELLFEDNACLIKPVQSEKRKTKWDMVFARKGDEWILVHSAYHRYLAEALLRRGHEPFGTLKDLRAEVKVGKSRLDFKVQSEAEETVWIEVKGCSLSEDGLAKFPDAPTDRGRRHLEELMTLLSEAAPNTRCAVLILVLSEATAFEPNFETDPKFYHTFYSALESGVEIYPCKILYDHKMQAFTFKGILPIKEKRYE</sequence>
<dbReference type="CDD" id="cd22357">
    <property type="entry name" value="SfsA-like"/>
    <property type="match status" value="1"/>
</dbReference>
<organism evidence="4 5">
    <name type="scientific">Fusibacter ferrireducens</name>
    <dbReference type="NCBI Taxonomy" id="2785058"/>
    <lineage>
        <taxon>Bacteria</taxon>
        <taxon>Bacillati</taxon>
        <taxon>Bacillota</taxon>
        <taxon>Clostridia</taxon>
        <taxon>Eubacteriales</taxon>
        <taxon>Eubacteriales Family XII. Incertae Sedis</taxon>
        <taxon>Fusibacter</taxon>
    </lineage>
</organism>
<comment type="caution">
    <text evidence="4">The sequence shown here is derived from an EMBL/GenBank/DDBJ whole genome shotgun (WGS) entry which is preliminary data.</text>
</comment>
<evidence type="ECO:0000259" key="3">
    <source>
        <dbReference type="Pfam" id="PF17746"/>
    </source>
</evidence>
<protein>
    <recommendedName>
        <fullName evidence="1">Sugar fermentation stimulation protein homolog</fullName>
    </recommendedName>
</protein>
<proteinExistence type="inferred from homology"/>
<dbReference type="Gene3D" id="2.40.50.580">
    <property type="match status" value="1"/>
</dbReference>
<reference evidence="4 5" key="1">
    <citation type="submission" date="2020-11" db="EMBL/GenBank/DDBJ databases">
        <title>Fusibacter basophilias sp. nov.</title>
        <authorList>
            <person name="Qiu D."/>
        </authorList>
    </citation>
    <scope>NUCLEOTIDE SEQUENCE [LARGE SCALE GENOMIC DNA]</scope>
    <source>
        <strain evidence="4 5">Q10-2</strain>
    </source>
</reference>
<evidence type="ECO:0000313" key="4">
    <source>
        <dbReference type="EMBL" id="MBF4692976.1"/>
    </source>
</evidence>
<accession>A0ABR9ZRM2</accession>
<dbReference type="InterPro" id="IPR041465">
    <property type="entry name" value="SfsA_N"/>
</dbReference>
<comment type="similarity">
    <text evidence="1">Belongs to the SfsA family.</text>
</comment>
<dbReference type="Gene3D" id="3.40.1350.60">
    <property type="match status" value="1"/>
</dbReference>
<evidence type="ECO:0000259" key="2">
    <source>
        <dbReference type="Pfam" id="PF03749"/>
    </source>
</evidence>
<gene>
    <name evidence="1 4" type="primary">sfsA</name>
    <name evidence="4" type="ORF">ISU02_07585</name>
</gene>
<dbReference type="PANTHER" id="PTHR30545">
    <property type="entry name" value="SUGAR FERMENTATION STIMULATION PROTEIN A"/>
    <property type="match status" value="1"/>
</dbReference>
<dbReference type="EMBL" id="JADKNH010000004">
    <property type="protein sequence ID" value="MBF4692976.1"/>
    <property type="molecule type" value="Genomic_DNA"/>
</dbReference>
<evidence type="ECO:0000313" key="5">
    <source>
        <dbReference type="Proteomes" id="UP000614200"/>
    </source>
</evidence>
<dbReference type="Pfam" id="PF17746">
    <property type="entry name" value="SfsA_N"/>
    <property type="match status" value="1"/>
</dbReference>
<dbReference type="PANTHER" id="PTHR30545:SF2">
    <property type="entry name" value="SUGAR FERMENTATION STIMULATION PROTEIN A"/>
    <property type="match status" value="1"/>
</dbReference>
<dbReference type="Pfam" id="PF03749">
    <property type="entry name" value="SfsA"/>
    <property type="match status" value="1"/>
</dbReference>
<feature type="domain" description="Sugar fermentation stimulation protein C-terminal" evidence="2">
    <location>
        <begin position="94"/>
        <end position="228"/>
    </location>
</feature>
<dbReference type="InterPro" id="IPR040452">
    <property type="entry name" value="SfsA_C"/>
</dbReference>
<dbReference type="HAMAP" id="MF_00095">
    <property type="entry name" value="SfsA"/>
    <property type="match status" value="1"/>
</dbReference>
<dbReference type="NCBIfam" id="TIGR00230">
    <property type="entry name" value="sfsA"/>
    <property type="match status" value="1"/>
</dbReference>
<evidence type="ECO:0000256" key="1">
    <source>
        <dbReference type="HAMAP-Rule" id="MF_00095"/>
    </source>
</evidence>
<dbReference type="Proteomes" id="UP000614200">
    <property type="component" value="Unassembled WGS sequence"/>
</dbReference>
<feature type="domain" description="SfsA N-terminal OB" evidence="3">
    <location>
        <begin position="24"/>
        <end position="88"/>
    </location>
</feature>
<name>A0ABR9ZRM2_9FIRM</name>
<dbReference type="InterPro" id="IPR005224">
    <property type="entry name" value="SfsA"/>
</dbReference>
<keyword evidence="5" id="KW-1185">Reference proteome</keyword>
<dbReference type="RefSeq" id="WP_194701213.1">
    <property type="nucleotide sequence ID" value="NZ_JADKNH010000004.1"/>
</dbReference>